<gene>
    <name evidence="4" type="ORF">BDV38DRAFT_280932</name>
</gene>
<sequence>MFQTEINHLIAIGSRKGMFKELLARYAISEKAMERADQYIKKLGAEFSIVTIELSLTQLLKSWGMVPIAVVGHSSGEIAAPFAAGMFDVDDYVRGSRMAIGTCKEGAERMIKHVHSGTIVVASINSDSSVTVSGDTHAIDELRTLAEDQGLFNQKLRVDVAYHSYHMNSVSAPYPSLMGDIRPQESSIKFYSSMRGHQIQSSELNANYWASNLLSPVNFVWGLSSLLRGAKSHSGKPVDTPIEIGPHPALEAPTRETAQECASVKNIKQLPCLKKEPNVVETMQQLAVPSKESVTSQREKETENEVLDTLETQEVEEEELHALLAGAISGKMPSTCNRCQEGWQTSSRTSIGHGCSSSQNADLAHGSFQIDFLLQIRLTRCHRGMKLGFP</sequence>
<dbReference type="InterPro" id="IPR050444">
    <property type="entry name" value="Polyketide_Synthase"/>
</dbReference>
<evidence type="ECO:0000256" key="2">
    <source>
        <dbReference type="ARBA" id="ARBA00023268"/>
    </source>
</evidence>
<dbReference type="InterPro" id="IPR014043">
    <property type="entry name" value="Acyl_transferase_dom"/>
</dbReference>
<dbReference type="InterPro" id="IPR016035">
    <property type="entry name" value="Acyl_Trfase/lysoPLipase"/>
</dbReference>
<proteinExistence type="predicted"/>
<keyword evidence="1 4" id="KW-0808">Transferase</keyword>
<dbReference type="SUPFAM" id="SSF52151">
    <property type="entry name" value="FabD/lysophospholipase-like"/>
    <property type="match status" value="1"/>
</dbReference>
<evidence type="ECO:0000256" key="1">
    <source>
        <dbReference type="ARBA" id="ARBA00022679"/>
    </source>
</evidence>
<dbReference type="AlphaFoldDB" id="A0A5N6T0D8"/>
<evidence type="ECO:0000259" key="3">
    <source>
        <dbReference type="SMART" id="SM00827"/>
    </source>
</evidence>
<feature type="domain" description="Malonyl-CoA:ACP transacylase (MAT)" evidence="3">
    <location>
        <begin position="17"/>
        <end position="277"/>
    </location>
</feature>
<dbReference type="GO" id="GO:0016740">
    <property type="term" value="F:transferase activity"/>
    <property type="evidence" value="ECO:0007669"/>
    <property type="project" value="UniProtKB-KW"/>
</dbReference>
<keyword evidence="5" id="KW-1185">Reference proteome</keyword>
<dbReference type="InterPro" id="IPR016036">
    <property type="entry name" value="Malonyl_transacylase_ACP-bd"/>
</dbReference>
<dbReference type="EMBL" id="ML743565">
    <property type="protein sequence ID" value="KAE8139580.1"/>
    <property type="molecule type" value="Genomic_DNA"/>
</dbReference>
<dbReference type="GeneID" id="43643630"/>
<keyword evidence="4" id="KW-0378">Hydrolase</keyword>
<evidence type="ECO:0000313" key="4">
    <source>
        <dbReference type="EMBL" id="KAE8139580.1"/>
    </source>
</evidence>
<name>A0A5N6T0D8_ASPPS</name>
<dbReference type="Gene3D" id="3.40.366.10">
    <property type="entry name" value="Malonyl-Coenzyme A Acyl Carrier Protein, domain 2"/>
    <property type="match status" value="1"/>
</dbReference>
<dbReference type="PANTHER" id="PTHR45681:SF6">
    <property type="entry name" value="POLYKETIDE SYNTHASE 37"/>
    <property type="match status" value="1"/>
</dbReference>
<protein>
    <submittedName>
        <fullName evidence="4">Acyl transferase/acyl hydrolase/lysophospholipase</fullName>
    </submittedName>
</protein>
<dbReference type="InterPro" id="IPR001227">
    <property type="entry name" value="Ac_transferase_dom_sf"/>
</dbReference>
<dbReference type="SMART" id="SM00827">
    <property type="entry name" value="PKS_AT"/>
    <property type="match status" value="1"/>
</dbReference>
<dbReference type="PANTHER" id="PTHR45681">
    <property type="entry name" value="POLYKETIDE SYNTHASE 44-RELATED"/>
    <property type="match status" value="1"/>
</dbReference>
<dbReference type="Proteomes" id="UP000325672">
    <property type="component" value="Unassembled WGS sequence"/>
</dbReference>
<keyword evidence="2" id="KW-0511">Multifunctional enzyme</keyword>
<dbReference type="GO" id="GO:0016787">
    <property type="term" value="F:hydrolase activity"/>
    <property type="evidence" value="ECO:0007669"/>
    <property type="project" value="UniProtKB-KW"/>
</dbReference>
<dbReference type="SUPFAM" id="SSF55048">
    <property type="entry name" value="Probable ACP-binding domain of malonyl-CoA ACP transacylase"/>
    <property type="match status" value="1"/>
</dbReference>
<accession>A0A5N6T0D8</accession>
<dbReference type="RefSeq" id="XP_031915643.1">
    <property type="nucleotide sequence ID" value="XM_032059420.1"/>
</dbReference>
<organism evidence="4 5">
    <name type="scientific">Aspergillus pseudotamarii</name>
    <dbReference type="NCBI Taxonomy" id="132259"/>
    <lineage>
        <taxon>Eukaryota</taxon>
        <taxon>Fungi</taxon>
        <taxon>Dikarya</taxon>
        <taxon>Ascomycota</taxon>
        <taxon>Pezizomycotina</taxon>
        <taxon>Eurotiomycetes</taxon>
        <taxon>Eurotiomycetidae</taxon>
        <taxon>Eurotiales</taxon>
        <taxon>Aspergillaceae</taxon>
        <taxon>Aspergillus</taxon>
        <taxon>Aspergillus subgen. Circumdati</taxon>
    </lineage>
</organism>
<evidence type="ECO:0000313" key="5">
    <source>
        <dbReference type="Proteomes" id="UP000325672"/>
    </source>
</evidence>
<reference evidence="4 5" key="1">
    <citation type="submission" date="2019-04" db="EMBL/GenBank/DDBJ databases">
        <title>Friends and foes A comparative genomics study of 23 Aspergillus species from section Flavi.</title>
        <authorList>
            <consortium name="DOE Joint Genome Institute"/>
            <person name="Kjaerbolling I."/>
            <person name="Vesth T."/>
            <person name="Frisvad J.C."/>
            <person name="Nybo J.L."/>
            <person name="Theobald S."/>
            <person name="Kildgaard S."/>
            <person name="Isbrandt T."/>
            <person name="Kuo A."/>
            <person name="Sato A."/>
            <person name="Lyhne E.K."/>
            <person name="Kogle M.E."/>
            <person name="Wiebenga A."/>
            <person name="Kun R.S."/>
            <person name="Lubbers R.J."/>
            <person name="Makela M.R."/>
            <person name="Barry K."/>
            <person name="Chovatia M."/>
            <person name="Clum A."/>
            <person name="Daum C."/>
            <person name="Haridas S."/>
            <person name="He G."/>
            <person name="LaButti K."/>
            <person name="Lipzen A."/>
            <person name="Mondo S."/>
            <person name="Riley R."/>
            <person name="Salamov A."/>
            <person name="Simmons B.A."/>
            <person name="Magnuson J.K."/>
            <person name="Henrissat B."/>
            <person name="Mortensen U.H."/>
            <person name="Larsen T.O."/>
            <person name="Devries R.P."/>
            <person name="Grigoriev I.V."/>
            <person name="Machida M."/>
            <person name="Baker S.E."/>
            <person name="Andersen M.R."/>
        </authorList>
    </citation>
    <scope>NUCLEOTIDE SEQUENCE [LARGE SCALE GENOMIC DNA]</scope>
    <source>
        <strain evidence="4 5">CBS 117625</strain>
    </source>
</reference>
<dbReference type="OrthoDB" id="3799328at2759"/>
<dbReference type="Pfam" id="PF00698">
    <property type="entry name" value="Acyl_transf_1"/>
    <property type="match status" value="1"/>
</dbReference>